<dbReference type="EC" id="3.6.4.13" evidence="1"/>
<evidence type="ECO:0000256" key="1">
    <source>
        <dbReference type="ARBA" id="ARBA00012552"/>
    </source>
</evidence>
<evidence type="ECO:0000256" key="5">
    <source>
        <dbReference type="ARBA" id="ARBA00022840"/>
    </source>
</evidence>
<feature type="domain" description="DEAD-box RNA helicase Q" evidence="12">
    <location>
        <begin position="4"/>
        <end position="32"/>
    </location>
</feature>
<dbReference type="PROSITE" id="PS51194">
    <property type="entry name" value="HELICASE_CTER"/>
    <property type="match status" value="1"/>
</dbReference>
<dbReference type="AlphaFoldDB" id="A0A098VNH4"/>
<evidence type="ECO:0000256" key="9">
    <source>
        <dbReference type="PROSITE-ProRule" id="PRU00552"/>
    </source>
</evidence>
<dbReference type="SMART" id="SM00487">
    <property type="entry name" value="DEXDc"/>
    <property type="match status" value="1"/>
</dbReference>
<evidence type="ECO:0000256" key="7">
    <source>
        <dbReference type="ARBA" id="ARBA00038041"/>
    </source>
</evidence>
<evidence type="ECO:0000256" key="6">
    <source>
        <dbReference type="ARBA" id="ARBA00022884"/>
    </source>
</evidence>
<feature type="domain" description="Helicase C-terminal" evidence="11">
    <location>
        <begin position="249"/>
        <end position="412"/>
    </location>
</feature>
<keyword evidence="4" id="KW-0347">Helicase</keyword>
<dbReference type="CDD" id="cd18787">
    <property type="entry name" value="SF2_C_DEAD"/>
    <property type="match status" value="1"/>
</dbReference>
<dbReference type="InterPro" id="IPR014014">
    <property type="entry name" value="RNA_helicase_DEAD_Q_motif"/>
</dbReference>
<evidence type="ECO:0000313" key="13">
    <source>
        <dbReference type="EMBL" id="KGG50627.1"/>
    </source>
</evidence>
<comment type="catalytic activity">
    <reaction evidence="8">
        <text>ATP + H2O = ADP + phosphate + H(+)</text>
        <dbReference type="Rhea" id="RHEA:13065"/>
        <dbReference type="ChEBI" id="CHEBI:15377"/>
        <dbReference type="ChEBI" id="CHEBI:15378"/>
        <dbReference type="ChEBI" id="CHEBI:30616"/>
        <dbReference type="ChEBI" id="CHEBI:43474"/>
        <dbReference type="ChEBI" id="CHEBI:456216"/>
        <dbReference type="EC" id="3.6.4.13"/>
    </reaction>
</comment>
<dbReference type="SMART" id="SM00490">
    <property type="entry name" value="HELICc"/>
    <property type="match status" value="1"/>
</dbReference>
<evidence type="ECO:0000256" key="2">
    <source>
        <dbReference type="ARBA" id="ARBA00022741"/>
    </source>
</evidence>
<feature type="short sequence motif" description="Q motif" evidence="9">
    <location>
        <begin position="4"/>
        <end position="32"/>
    </location>
</feature>
<keyword evidence="2" id="KW-0547">Nucleotide-binding</keyword>
<keyword evidence="5" id="KW-0067">ATP-binding</keyword>
<dbReference type="OrthoDB" id="1191041at2759"/>
<dbReference type="InterPro" id="IPR027417">
    <property type="entry name" value="P-loop_NTPase"/>
</dbReference>
<dbReference type="PANTHER" id="PTHR47959">
    <property type="entry name" value="ATP-DEPENDENT RNA HELICASE RHLE-RELATED"/>
    <property type="match status" value="1"/>
</dbReference>
<dbReference type="EMBL" id="JMKJ01000570">
    <property type="protein sequence ID" value="KGG50627.1"/>
    <property type="molecule type" value="Genomic_DNA"/>
</dbReference>
<accession>A0A098VNH4</accession>
<dbReference type="GeneID" id="25260488"/>
<dbReference type="SUPFAM" id="SSF52540">
    <property type="entry name" value="P-loop containing nucleoside triphosphate hydrolases"/>
    <property type="match status" value="1"/>
</dbReference>
<evidence type="ECO:0000256" key="4">
    <source>
        <dbReference type="ARBA" id="ARBA00022806"/>
    </source>
</evidence>
<protein>
    <recommendedName>
        <fullName evidence="1">RNA helicase</fullName>
        <ecNumber evidence="1">3.6.4.13</ecNumber>
    </recommendedName>
</protein>
<organism evidence="13 14">
    <name type="scientific">Mitosporidium daphniae</name>
    <dbReference type="NCBI Taxonomy" id="1485682"/>
    <lineage>
        <taxon>Eukaryota</taxon>
        <taxon>Fungi</taxon>
        <taxon>Fungi incertae sedis</taxon>
        <taxon>Microsporidia</taxon>
        <taxon>Mitosporidium</taxon>
    </lineage>
</organism>
<dbReference type="PANTHER" id="PTHR47959:SF21">
    <property type="entry name" value="DEAD-BOX HELICASE 56"/>
    <property type="match status" value="1"/>
</dbReference>
<keyword evidence="6" id="KW-0694">RNA-binding</keyword>
<dbReference type="HOGENOM" id="CLU_003041_17_1_1"/>
<dbReference type="InterPro" id="IPR050079">
    <property type="entry name" value="DEAD_box_RNA_helicase"/>
</dbReference>
<dbReference type="Pfam" id="PF00270">
    <property type="entry name" value="DEAD"/>
    <property type="match status" value="1"/>
</dbReference>
<name>A0A098VNH4_9MICR</name>
<gene>
    <name evidence="13" type="ORF">DI09_61p140</name>
</gene>
<comment type="similarity">
    <text evidence="7">Belongs to the DEAD box helicase family. DDX56/DBP9 subfamily.</text>
</comment>
<reference evidence="13 14" key="1">
    <citation type="submission" date="2014-04" db="EMBL/GenBank/DDBJ databases">
        <title>A new species of microsporidia sheds light on the evolution of extreme parasitism.</title>
        <authorList>
            <person name="Haag K.L."/>
            <person name="James T.Y."/>
            <person name="Larsson R."/>
            <person name="Schaer T.M."/>
            <person name="Refardt D."/>
            <person name="Pombert J.-F."/>
            <person name="Ebert D."/>
        </authorList>
    </citation>
    <scope>NUCLEOTIDE SEQUENCE [LARGE SCALE GENOMIC DNA]</scope>
    <source>
        <strain evidence="13 14">UGP3</strain>
        <tissue evidence="13">Spores</tissue>
    </source>
</reference>
<evidence type="ECO:0000256" key="8">
    <source>
        <dbReference type="ARBA" id="ARBA00047984"/>
    </source>
</evidence>
<dbReference type="InterPro" id="IPR011545">
    <property type="entry name" value="DEAD/DEAH_box_helicase_dom"/>
</dbReference>
<comment type="caution">
    <text evidence="13">The sequence shown here is derived from an EMBL/GenBank/DDBJ whole genome shotgun (WGS) entry which is preliminary data.</text>
</comment>
<dbReference type="GO" id="GO:0005829">
    <property type="term" value="C:cytosol"/>
    <property type="evidence" value="ECO:0007669"/>
    <property type="project" value="TreeGrafter"/>
</dbReference>
<evidence type="ECO:0000256" key="3">
    <source>
        <dbReference type="ARBA" id="ARBA00022801"/>
    </source>
</evidence>
<evidence type="ECO:0000259" key="12">
    <source>
        <dbReference type="PROSITE" id="PS51195"/>
    </source>
</evidence>
<dbReference type="PROSITE" id="PS51195">
    <property type="entry name" value="Q_MOTIF"/>
    <property type="match status" value="1"/>
</dbReference>
<sequence length="536" mass="60160">MSLPSFAELSLDICLEKALLKAGYLEPTPIQAHGLPIILKQNLDIFVHAKTGSGKTLLYVLPILKECLQWASAVGSQKEISNQGIRGIILVPTRDLAQQVLGVFNSIMRYCPNEIQLVNLCADSSELFKKSLLSLQPSIVLSTPSLLCKFINNKAINLNVACFKYFVIDEADFILGIGYQNDLDSILAAIPQTCTRILLSATLDEEIDCLKKKFLSKPLQEESHSEESTQKGSISHFFLHLDTIEDKFLLTLVLFKFKLISGRILIFTNSSDTAYRLKLFLEAFYIKACVLNGELPFTSRYNIIEEANRGKFDCIIAVDQVDLKPKKPQKLAEDEFGVSRGIDFKGLSVVINFDIPTTVKAYCHRAGRTGRNIAHGTTLSLKSDSEASDFEGIVQFLKKHQVEMKPFLFDIAQVEGLRYRAMDVLSGITANCLNESKVNDLKNHISISEKLKNHFEANPLDLKSLRQDKDLRSKKNKSHLKHIPDYLLSTSARGISLPKLDSEFKYSLSKTTAFSATNHSKLKKKRLSRDPLRKIK</sequence>
<dbReference type="VEuPathDB" id="MicrosporidiaDB:DI09_61p140"/>
<dbReference type="GO" id="GO:0003723">
    <property type="term" value="F:RNA binding"/>
    <property type="evidence" value="ECO:0007669"/>
    <property type="project" value="UniProtKB-KW"/>
</dbReference>
<evidence type="ECO:0000313" key="14">
    <source>
        <dbReference type="Proteomes" id="UP000029725"/>
    </source>
</evidence>
<feature type="domain" description="Helicase ATP-binding" evidence="10">
    <location>
        <begin position="36"/>
        <end position="221"/>
    </location>
</feature>
<dbReference type="RefSeq" id="XP_013237054.1">
    <property type="nucleotide sequence ID" value="XM_013381600.1"/>
</dbReference>
<dbReference type="GO" id="GO:0016787">
    <property type="term" value="F:hydrolase activity"/>
    <property type="evidence" value="ECO:0007669"/>
    <property type="project" value="UniProtKB-KW"/>
</dbReference>
<dbReference type="GO" id="GO:0003724">
    <property type="term" value="F:RNA helicase activity"/>
    <property type="evidence" value="ECO:0007669"/>
    <property type="project" value="UniProtKB-EC"/>
</dbReference>
<proteinExistence type="inferred from homology"/>
<evidence type="ECO:0000259" key="11">
    <source>
        <dbReference type="PROSITE" id="PS51194"/>
    </source>
</evidence>
<dbReference type="InterPro" id="IPR014001">
    <property type="entry name" value="Helicase_ATP-bd"/>
</dbReference>
<evidence type="ECO:0000259" key="10">
    <source>
        <dbReference type="PROSITE" id="PS51192"/>
    </source>
</evidence>
<dbReference type="Proteomes" id="UP000029725">
    <property type="component" value="Unassembled WGS sequence"/>
</dbReference>
<dbReference type="InterPro" id="IPR001650">
    <property type="entry name" value="Helicase_C-like"/>
</dbReference>
<keyword evidence="3" id="KW-0378">Hydrolase</keyword>
<dbReference type="Gene3D" id="3.40.50.300">
    <property type="entry name" value="P-loop containing nucleotide triphosphate hydrolases"/>
    <property type="match status" value="2"/>
</dbReference>
<dbReference type="PROSITE" id="PS51192">
    <property type="entry name" value="HELICASE_ATP_BIND_1"/>
    <property type="match status" value="1"/>
</dbReference>
<keyword evidence="14" id="KW-1185">Reference proteome</keyword>
<dbReference type="GO" id="GO:0005524">
    <property type="term" value="F:ATP binding"/>
    <property type="evidence" value="ECO:0007669"/>
    <property type="project" value="UniProtKB-KW"/>
</dbReference>
<dbReference type="Pfam" id="PF00271">
    <property type="entry name" value="Helicase_C"/>
    <property type="match status" value="1"/>
</dbReference>